<evidence type="ECO:0000256" key="4">
    <source>
        <dbReference type="ARBA" id="ARBA00023163"/>
    </source>
</evidence>
<organism evidence="7 8">
    <name type="scientific">Noviherbaspirillum saxi</name>
    <dbReference type="NCBI Taxonomy" id="2320863"/>
    <lineage>
        <taxon>Bacteria</taxon>
        <taxon>Pseudomonadati</taxon>
        <taxon>Pseudomonadota</taxon>
        <taxon>Betaproteobacteria</taxon>
        <taxon>Burkholderiales</taxon>
        <taxon>Oxalobacteraceae</taxon>
        <taxon>Noviherbaspirillum</taxon>
    </lineage>
</organism>
<keyword evidence="2" id="KW-0238">DNA-binding</keyword>
<evidence type="ECO:0000256" key="3">
    <source>
        <dbReference type="ARBA" id="ARBA00023152"/>
    </source>
</evidence>
<dbReference type="AlphaFoldDB" id="A0A3A3FNM9"/>
<protein>
    <submittedName>
        <fullName evidence="7">MurR/RpiR family transcriptional regulator</fullName>
    </submittedName>
</protein>
<comment type="caution">
    <text evidence="7">The sequence shown here is derived from an EMBL/GenBank/DDBJ whole genome shotgun (WGS) entry which is preliminary data.</text>
</comment>
<dbReference type="CDD" id="cd05013">
    <property type="entry name" value="SIS_RpiR"/>
    <property type="match status" value="1"/>
</dbReference>
<dbReference type="InterPro" id="IPR001347">
    <property type="entry name" value="SIS_dom"/>
</dbReference>
<feature type="domain" description="HTH rpiR-type" evidence="5">
    <location>
        <begin position="18"/>
        <end position="94"/>
    </location>
</feature>
<dbReference type="PANTHER" id="PTHR30514">
    <property type="entry name" value="GLUCOKINASE"/>
    <property type="match status" value="1"/>
</dbReference>
<dbReference type="GO" id="GO:0003677">
    <property type="term" value="F:DNA binding"/>
    <property type="evidence" value="ECO:0007669"/>
    <property type="project" value="UniProtKB-KW"/>
</dbReference>
<dbReference type="SUPFAM" id="SSF46689">
    <property type="entry name" value="Homeodomain-like"/>
    <property type="match status" value="1"/>
</dbReference>
<evidence type="ECO:0000313" key="7">
    <source>
        <dbReference type="EMBL" id="RJF95052.1"/>
    </source>
</evidence>
<dbReference type="OrthoDB" id="3574600at2"/>
<evidence type="ECO:0000259" key="5">
    <source>
        <dbReference type="PROSITE" id="PS51071"/>
    </source>
</evidence>
<dbReference type="InterPro" id="IPR036388">
    <property type="entry name" value="WH-like_DNA-bd_sf"/>
</dbReference>
<evidence type="ECO:0000256" key="2">
    <source>
        <dbReference type="ARBA" id="ARBA00023125"/>
    </source>
</evidence>
<dbReference type="InterPro" id="IPR035472">
    <property type="entry name" value="RpiR-like_SIS"/>
</dbReference>
<dbReference type="Gene3D" id="3.40.50.10490">
    <property type="entry name" value="Glucose-6-phosphate isomerase like protein, domain 1"/>
    <property type="match status" value="1"/>
</dbReference>
<dbReference type="InterPro" id="IPR000281">
    <property type="entry name" value="HTH_RpiR"/>
</dbReference>
<name>A0A3A3FNM9_9BURK</name>
<feature type="domain" description="SIS" evidence="6">
    <location>
        <begin position="148"/>
        <end position="285"/>
    </location>
</feature>
<proteinExistence type="predicted"/>
<dbReference type="PROSITE" id="PS51464">
    <property type="entry name" value="SIS"/>
    <property type="match status" value="1"/>
</dbReference>
<reference evidence="8" key="1">
    <citation type="submission" date="2018-09" db="EMBL/GenBank/DDBJ databases">
        <authorList>
            <person name="Zhu H."/>
        </authorList>
    </citation>
    <scope>NUCLEOTIDE SEQUENCE [LARGE SCALE GENOMIC DNA]</scope>
    <source>
        <strain evidence="8">K1R23-30</strain>
    </source>
</reference>
<dbReference type="InterPro" id="IPR009057">
    <property type="entry name" value="Homeodomain-like_sf"/>
</dbReference>
<keyword evidence="1" id="KW-0805">Transcription regulation</keyword>
<dbReference type="GO" id="GO:0097367">
    <property type="term" value="F:carbohydrate derivative binding"/>
    <property type="evidence" value="ECO:0007669"/>
    <property type="project" value="InterPro"/>
</dbReference>
<keyword evidence="8" id="KW-1185">Reference proteome</keyword>
<gene>
    <name evidence="7" type="ORF">D3871_16430</name>
</gene>
<dbReference type="Gene3D" id="1.10.10.10">
    <property type="entry name" value="Winged helix-like DNA-binding domain superfamily/Winged helix DNA-binding domain"/>
    <property type="match status" value="1"/>
</dbReference>
<dbReference type="PROSITE" id="PS51071">
    <property type="entry name" value="HTH_RPIR"/>
    <property type="match status" value="1"/>
</dbReference>
<dbReference type="InterPro" id="IPR047640">
    <property type="entry name" value="RpiR-like"/>
</dbReference>
<evidence type="ECO:0000256" key="1">
    <source>
        <dbReference type="ARBA" id="ARBA00023015"/>
    </source>
</evidence>
<evidence type="ECO:0000313" key="8">
    <source>
        <dbReference type="Proteomes" id="UP000265955"/>
    </source>
</evidence>
<keyword evidence="4" id="KW-0804">Transcription</keyword>
<dbReference type="InterPro" id="IPR046348">
    <property type="entry name" value="SIS_dom_sf"/>
</dbReference>
<dbReference type="PANTHER" id="PTHR30514:SF18">
    <property type="entry name" value="RPIR-FAMILY TRANSCRIPTIONAL REGULATOR"/>
    <property type="match status" value="1"/>
</dbReference>
<evidence type="ECO:0000259" key="6">
    <source>
        <dbReference type="PROSITE" id="PS51464"/>
    </source>
</evidence>
<dbReference type="SUPFAM" id="SSF53697">
    <property type="entry name" value="SIS domain"/>
    <property type="match status" value="1"/>
</dbReference>
<dbReference type="GO" id="GO:0006096">
    <property type="term" value="P:glycolytic process"/>
    <property type="evidence" value="ECO:0007669"/>
    <property type="project" value="UniProtKB-KW"/>
</dbReference>
<dbReference type="Proteomes" id="UP000265955">
    <property type="component" value="Unassembled WGS sequence"/>
</dbReference>
<dbReference type="GO" id="GO:0003700">
    <property type="term" value="F:DNA-binding transcription factor activity"/>
    <property type="evidence" value="ECO:0007669"/>
    <property type="project" value="InterPro"/>
</dbReference>
<keyword evidence="3" id="KW-0324">Glycolysis</keyword>
<sequence>MAKTGSPVPRTIEQLRELVIAIGRGDAAVSLGGKAHAVLAKLVDRPNDVAVRTITELSDSFGVNPSTLTRLTTRLGYAGFADFQSVFRNNVTESSRKFYTQQAHRLIDDAAKSEPTTEIGVVMKLAQESIRNIDGFLSQLNTKDLTGAARLLARARRVRAYGLRQIHSLSSYLTYGLGMMRADVSLLDGPGLGVAEGLAQMEKGDVLVVSSVAPYTRMVVDVARAAEQAGIAVIALTDTRASPLVPPARHAFFIPHESSFISNSMGAYVVFCEGLLNLVARELGDHALQALERREGFINELNIETD</sequence>
<dbReference type="RefSeq" id="WP_119770202.1">
    <property type="nucleotide sequence ID" value="NZ_QYUO01000002.1"/>
</dbReference>
<accession>A0A3A3FNM9</accession>
<dbReference type="Pfam" id="PF01380">
    <property type="entry name" value="SIS"/>
    <property type="match status" value="1"/>
</dbReference>
<dbReference type="EMBL" id="QYUO01000002">
    <property type="protein sequence ID" value="RJF95052.1"/>
    <property type="molecule type" value="Genomic_DNA"/>
</dbReference>